<dbReference type="Proteomes" id="UP000292118">
    <property type="component" value="Chromosome"/>
</dbReference>
<feature type="domain" description="HTH cro/C1-type" evidence="1">
    <location>
        <begin position="9"/>
        <end position="64"/>
    </location>
</feature>
<name>A0A4P6F684_9MICO</name>
<evidence type="ECO:0000313" key="3">
    <source>
        <dbReference type="Proteomes" id="UP000292118"/>
    </source>
</evidence>
<dbReference type="InterPro" id="IPR010982">
    <property type="entry name" value="Lambda_DNA-bd_dom_sf"/>
</dbReference>
<reference evidence="2 3" key="1">
    <citation type="submission" date="2019-01" db="EMBL/GenBank/DDBJ databases">
        <title>Genome sequencing of strain FW10M-9.</title>
        <authorList>
            <person name="Heo J."/>
            <person name="Kim S.-J."/>
            <person name="Kim J.-S."/>
            <person name="Hong S.-B."/>
            <person name="Kwon S.-W."/>
        </authorList>
    </citation>
    <scope>NUCLEOTIDE SEQUENCE [LARGE SCALE GENOMIC DNA]</scope>
    <source>
        <strain evidence="2 3">FW10M-9</strain>
    </source>
</reference>
<dbReference type="SUPFAM" id="SSF47413">
    <property type="entry name" value="lambda repressor-like DNA-binding domains"/>
    <property type="match status" value="1"/>
</dbReference>
<gene>
    <name evidence="2" type="ORF">ET471_06955</name>
</gene>
<protein>
    <submittedName>
        <fullName evidence="2">XRE family transcriptional regulator</fullName>
    </submittedName>
</protein>
<accession>A0A4P6F684</accession>
<dbReference type="PROSITE" id="PS50943">
    <property type="entry name" value="HTH_CROC1"/>
    <property type="match status" value="1"/>
</dbReference>
<dbReference type="GO" id="GO:0003677">
    <property type="term" value="F:DNA binding"/>
    <property type="evidence" value="ECO:0007669"/>
    <property type="project" value="InterPro"/>
</dbReference>
<dbReference type="EMBL" id="CP035493">
    <property type="protein sequence ID" value="QAY69809.1"/>
    <property type="molecule type" value="Genomic_DNA"/>
</dbReference>
<dbReference type="InterPro" id="IPR001387">
    <property type="entry name" value="Cro/C1-type_HTH"/>
</dbReference>
<dbReference type="SMART" id="SM00530">
    <property type="entry name" value="HTH_XRE"/>
    <property type="match status" value="1"/>
</dbReference>
<proteinExistence type="predicted"/>
<dbReference type="Pfam" id="PF01381">
    <property type="entry name" value="HTH_3"/>
    <property type="match status" value="1"/>
</dbReference>
<dbReference type="KEGG" id="xya:ET471_06955"/>
<keyword evidence="3" id="KW-1185">Reference proteome</keyword>
<dbReference type="AlphaFoldDB" id="A0A4P6F684"/>
<evidence type="ECO:0000259" key="1">
    <source>
        <dbReference type="PROSITE" id="PS50943"/>
    </source>
</evidence>
<dbReference type="Gene3D" id="1.10.260.40">
    <property type="entry name" value="lambda repressor-like DNA-binding domains"/>
    <property type="match status" value="1"/>
</dbReference>
<sequence>MWVKDAALIRRAREQRRYSQRDLAFLVRRTQAAIHAVEAGKLRSISDDFALAIATRLDVPWEVLFSTDAKDGPDGVGMTDELRAGVFPAEAEDDPEVASR</sequence>
<organism evidence="2 3">
    <name type="scientific">Xylanimonas protaetiae</name>
    <dbReference type="NCBI Taxonomy" id="2509457"/>
    <lineage>
        <taxon>Bacteria</taxon>
        <taxon>Bacillati</taxon>
        <taxon>Actinomycetota</taxon>
        <taxon>Actinomycetes</taxon>
        <taxon>Micrococcales</taxon>
        <taxon>Promicromonosporaceae</taxon>
        <taxon>Xylanimonas</taxon>
    </lineage>
</organism>
<dbReference type="CDD" id="cd00093">
    <property type="entry name" value="HTH_XRE"/>
    <property type="match status" value="1"/>
</dbReference>
<dbReference type="OrthoDB" id="5149664at2"/>
<dbReference type="RefSeq" id="WP_129187199.1">
    <property type="nucleotide sequence ID" value="NZ_CP035493.1"/>
</dbReference>
<evidence type="ECO:0000313" key="2">
    <source>
        <dbReference type="EMBL" id="QAY69809.1"/>
    </source>
</evidence>